<dbReference type="InterPro" id="IPR029016">
    <property type="entry name" value="GAF-like_dom_sf"/>
</dbReference>
<feature type="compositionally biased region" description="Pro residues" evidence="3">
    <location>
        <begin position="312"/>
        <end position="324"/>
    </location>
</feature>
<feature type="coiled-coil region" evidence="2">
    <location>
        <begin position="12"/>
        <end position="64"/>
    </location>
</feature>
<dbReference type="Gene3D" id="3.30.450.40">
    <property type="match status" value="1"/>
</dbReference>
<dbReference type="Gene3D" id="3.60.40.10">
    <property type="entry name" value="PPM-type phosphatase domain"/>
    <property type="match status" value="1"/>
</dbReference>
<dbReference type="PANTHER" id="PTHR43156:SF2">
    <property type="entry name" value="STAGE II SPORULATION PROTEIN E"/>
    <property type="match status" value="1"/>
</dbReference>
<proteinExistence type="predicted"/>
<keyword evidence="6" id="KW-1185">Reference proteome</keyword>
<dbReference type="InterPro" id="IPR001932">
    <property type="entry name" value="PPM-type_phosphatase-like_dom"/>
</dbReference>
<organism evidence="5 6">
    <name type="scientific">Streptomyces fildesensis</name>
    <dbReference type="NCBI Taxonomy" id="375757"/>
    <lineage>
        <taxon>Bacteria</taxon>
        <taxon>Bacillati</taxon>
        <taxon>Actinomycetota</taxon>
        <taxon>Actinomycetes</taxon>
        <taxon>Kitasatosporales</taxon>
        <taxon>Streptomycetaceae</taxon>
        <taxon>Streptomyces</taxon>
    </lineage>
</organism>
<dbReference type="InterPro" id="IPR052016">
    <property type="entry name" value="Bact_Sigma-Reg"/>
</dbReference>
<dbReference type="EMBL" id="JBITYG010000001">
    <property type="protein sequence ID" value="MFI9099522.1"/>
    <property type="molecule type" value="Genomic_DNA"/>
</dbReference>
<name>A0ABW8C0W4_9ACTN</name>
<keyword evidence="2" id="KW-0175">Coiled coil</keyword>
<dbReference type="SMART" id="SM00331">
    <property type="entry name" value="PP2C_SIG"/>
    <property type="match status" value="1"/>
</dbReference>
<sequence length="670" mass="71097">MPAAHGPGSWDLAEFHQELSALSERISDLRGRRDGRPADILGALDLALVELEVAEDELRTCMEELHAHGERIAQRVEGADREWQMLNTTFRELPVPVFLLSPEGAIHRANDEAARLLGSTGEQLTGQPLAARVQAGYRRVFRSALGAAQRGARPGPLPLLLTSTDGTSAVRIQLAQLRTPPGARPLISAVVLSPDSAESPDARDPRHPRDDAARADCAAAGTVHRAIAASNRTSIRDRSPDTATQRDEVAMGVRRLDVVCRMTRLLVGEPLRPGPGLLERAASLLANEFSARVIFFLVRAGTPHQVAAMPADAPPYARPAPGPRPGTRAGREASTATAQRVARAVIASGAALLEPAPPVDGVTPRPLGPVLGVPLGTGPETLGALVLLRCGGSHGFTLPDLGLLEELGQHLAMALLAERDHRRQENAAQVLQFSLLPSELPEIPFTEVAGLYRPPGDGPQVGGDFYDAFATLGGWGLVVGDVCGKGVEAASVTAAVRHGIRTLSVWEEQPDVVLEKVNHAMAVQHPTDRFVTAVFAQVRAERGLARVRLASAGHLPAAVLRADGTVGFARGGGRPLGLCASPEAEVEELVLRGGDVLLMYSDGVTEARDRSRSFFDDDRLLTALAGTRGLSAEAVVSTVEQQVMEFAGGSPQDDLTLLALRVVPQEEDRS</sequence>
<accession>A0ABW8C0W4</accession>
<dbReference type="RefSeq" id="WP_399643935.1">
    <property type="nucleotide sequence ID" value="NZ_JBITYG010000001.1"/>
</dbReference>
<evidence type="ECO:0000256" key="2">
    <source>
        <dbReference type="SAM" id="Coils"/>
    </source>
</evidence>
<evidence type="ECO:0000256" key="3">
    <source>
        <dbReference type="SAM" id="MobiDB-lite"/>
    </source>
</evidence>
<dbReference type="SUPFAM" id="SSF81606">
    <property type="entry name" value="PP2C-like"/>
    <property type="match status" value="1"/>
</dbReference>
<keyword evidence="1" id="KW-0378">Hydrolase</keyword>
<dbReference type="SMART" id="SM00091">
    <property type="entry name" value="PAS"/>
    <property type="match status" value="1"/>
</dbReference>
<dbReference type="InterPro" id="IPR000014">
    <property type="entry name" value="PAS"/>
</dbReference>
<dbReference type="Pfam" id="PF00989">
    <property type="entry name" value="PAS"/>
    <property type="match status" value="1"/>
</dbReference>
<dbReference type="InterPro" id="IPR013767">
    <property type="entry name" value="PAS_fold"/>
</dbReference>
<dbReference type="SUPFAM" id="SSF55781">
    <property type="entry name" value="GAF domain-like"/>
    <property type="match status" value="1"/>
</dbReference>
<dbReference type="Proteomes" id="UP001614394">
    <property type="component" value="Unassembled WGS sequence"/>
</dbReference>
<evidence type="ECO:0000256" key="1">
    <source>
        <dbReference type="ARBA" id="ARBA00022801"/>
    </source>
</evidence>
<dbReference type="InterPro" id="IPR035965">
    <property type="entry name" value="PAS-like_dom_sf"/>
</dbReference>
<evidence type="ECO:0000259" key="4">
    <source>
        <dbReference type="PROSITE" id="PS50112"/>
    </source>
</evidence>
<protein>
    <submittedName>
        <fullName evidence="5">SpoIIE family protein phosphatase</fullName>
    </submittedName>
</protein>
<comment type="caution">
    <text evidence="5">The sequence shown here is derived from an EMBL/GenBank/DDBJ whole genome shotgun (WGS) entry which is preliminary data.</text>
</comment>
<dbReference type="PANTHER" id="PTHR43156">
    <property type="entry name" value="STAGE II SPORULATION PROTEIN E-RELATED"/>
    <property type="match status" value="1"/>
</dbReference>
<evidence type="ECO:0000313" key="5">
    <source>
        <dbReference type="EMBL" id="MFI9099522.1"/>
    </source>
</evidence>
<dbReference type="SUPFAM" id="SSF55785">
    <property type="entry name" value="PYP-like sensor domain (PAS domain)"/>
    <property type="match status" value="1"/>
</dbReference>
<evidence type="ECO:0000313" key="6">
    <source>
        <dbReference type="Proteomes" id="UP001614394"/>
    </source>
</evidence>
<dbReference type="InterPro" id="IPR036457">
    <property type="entry name" value="PPM-type-like_dom_sf"/>
</dbReference>
<feature type="domain" description="PAS" evidence="4">
    <location>
        <begin position="82"/>
        <end position="127"/>
    </location>
</feature>
<reference evidence="5 6" key="1">
    <citation type="submission" date="2024-10" db="EMBL/GenBank/DDBJ databases">
        <title>The Natural Products Discovery Center: Release of the First 8490 Sequenced Strains for Exploring Actinobacteria Biosynthetic Diversity.</title>
        <authorList>
            <person name="Kalkreuter E."/>
            <person name="Kautsar S.A."/>
            <person name="Yang D."/>
            <person name="Bader C.D."/>
            <person name="Teijaro C.N."/>
            <person name="Fluegel L."/>
            <person name="Davis C.M."/>
            <person name="Simpson J.R."/>
            <person name="Lauterbach L."/>
            <person name="Steele A.D."/>
            <person name="Gui C."/>
            <person name="Meng S."/>
            <person name="Li G."/>
            <person name="Viehrig K."/>
            <person name="Ye F."/>
            <person name="Su P."/>
            <person name="Kiefer A.F."/>
            <person name="Nichols A."/>
            <person name="Cepeda A.J."/>
            <person name="Yan W."/>
            <person name="Fan B."/>
            <person name="Jiang Y."/>
            <person name="Adhikari A."/>
            <person name="Zheng C.-J."/>
            <person name="Schuster L."/>
            <person name="Cowan T.M."/>
            <person name="Smanski M.J."/>
            <person name="Chevrette M.G."/>
            <person name="De Carvalho L.P.S."/>
            <person name="Shen B."/>
        </authorList>
    </citation>
    <scope>NUCLEOTIDE SEQUENCE [LARGE SCALE GENOMIC DNA]</scope>
    <source>
        <strain evidence="5 6">NPDC053399</strain>
    </source>
</reference>
<dbReference type="Pfam" id="PF07228">
    <property type="entry name" value="SpoIIE"/>
    <property type="match status" value="1"/>
</dbReference>
<gene>
    <name evidence="5" type="ORF">ACIGXA_03285</name>
</gene>
<dbReference type="CDD" id="cd00130">
    <property type="entry name" value="PAS"/>
    <property type="match status" value="1"/>
</dbReference>
<dbReference type="PROSITE" id="PS50112">
    <property type="entry name" value="PAS"/>
    <property type="match status" value="1"/>
</dbReference>
<feature type="region of interest" description="Disordered" evidence="3">
    <location>
        <begin position="309"/>
        <end position="335"/>
    </location>
</feature>
<dbReference type="Gene3D" id="3.30.450.20">
    <property type="entry name" value="PAS domain"/>
    <property type="match status" value="1"/>
</dbReference>